<keyword evidence="1" id="KW-0732">Signal</keyword>
<name>A0A7W2EXB5_9BURK</name>
<keyword evidence="3" id="KW-1185">Reference proteome</keyword>
<feature type="chain" id="PRO_5030741668" evidence="1">
    <location>
        <begin position="24"/>
        <end position="217"/>
    </location>
</feature>
<evidence type="ECO:0000313" key="3">
    <source>
        <dbReference type="Proteomes" id="UP000534388"/>
    </source>
</evidence>
<protein>
    <submittedName>
        <fullName evidence="2">Uncharacterized protein</fullName>
    </submittedName>
</protein>
<reference evidence="2 3" key="1">
    <citation type="submission" date="2020-07" db="EMBL/GenBank/DDBJ databases">
        <title>Novel species isolated from subtropical streams in China.</title>
        <authorList>
            <person name="Lu H."/>
        </authorList>
    </citation>
    <scope>NUCLEOTIDE SEQUENCE [LARGE SCALE GENOMIC DNA]</scope>
    <source>
        <strain evidence="2 3">LX20W</strain>
    </source>
</reference>
<dbReference type="RefSeq" id="WP_182167645.1">
    <property type="nucleotide sequence ID" value="NZ_JACEZT010000033.1"/>
</dbReference>
<evidence type="ECO:0000256" key="1">
    <source>
        <dbReference type="SAM" id="SignalP"/>
    </source>
</evidence>
<comment type="caution">
    <text evidence="2">The sequence shown here is derived from an EMBL/GenBank/DDBJ whole genome shotgun (WGS) entry which is preliminary data.</text>
</comment>
<evidence type="ECO:0000313" key="2">
    <source>
        <dbReference type="EMBL" id="MBA5640326.1"/>
    </source>
</evidence>
<feature type="signal peptide" evidence="1">
    <location>
        <begin position="1"/>
        <end position="23"/>
    </location>
</feature>
<accession>A0A7W2EXB5</accession>
<gene>
    <name evidence="2" type="ORF">H3H37_25015</name>
</gene>
<sequence>MKRVYYFIIIGCFYCLQSSMAQAAVFGVGKFSRACRFDQIPFGTKYIAAKFFVKMGANPEFGDLASKSGDEQAMYWVNEALTTDYFQVRYFLFAKANVYATGPYGNADPNLYNLRFSYASKWSVEEVKKAIQSDPLFAPSYANRGPAPWYSARAGESGILQRWYLTNFPNTPAPLNTILVVGRHFYYDPVNKSTVDLGETRAKDCNLTNLGFGIFDR</sequence>
<proteinExistence type="predicted"/>
<organism evidence="2 3">
    <name type="scientific">Rugamonas brunnea</name>
    <dbReference type="NCBI Taxonomy" id="2758569"/>
    <lineage>
        <taxon>Bacteria</taxon>
        <taxon>Pseudomonadati</taxon>
        <taxon>Pseudomonadota</taxon>
        <taxon>Betaproteobacteria</taxon>
        <taxon>Burkholderiales</taxon>
        <taxon>Oxalobacteraceae</taxon>
        <taxon>Telluria group</taxon>
        <taxon>Rugamonas</taxon>
    </lineage>
</organism>
<dbReference type="Proteomes" id="UP000534388">
    <property type="component" value="Unassembled WGS sequence"/>
</dbReference>
<dbReference type="EMBL" id="JACEZT010000033">
    <property type="protein sequence ID" value="MBA5640326.1"/>
    <property type="molecule type" value="Genomic_DNA"/>
</dbReference>
<dbReference type="AlphaFoldDB" id="A0A7W2EXB5"/>